<dbReference type="PANTHER" id="PTHR33608:SF3">
    <property type="entry name" value="SLR2013 PROTEIN"/>
    <property type="match status" value="1"/>
</dbReference>
<reference evidence="2 3" key="1">
    <citation type="submission" date="2019-06" db="EMBL/GenBank/DDBJ databases">
        <authorList>
            <person name="Lee I."/>
            <person name="Jang G.I."/>
            <person name="Hwang C.Y."/>
        </authorList>
    </citation>
    <scope>NUCLEOTIDE SEQUENCE [LARGE SCALE GENOMIC DNA]</scope>
    <source>
        <strain evidence="2 3">PAMC 28131</strain>
    </source>
</reference>
<dbReference type="EMBL" id="VFSU01000011">
    <property type="protein sequence ID" value="TPE63936.1"/>
    <property type="molecule type" value="Genomic_DNA"/>
</dbReference>
<comment type="caution">
    <text evidence="2">The sequence shown here is derived from an EMBL/GenBank/DDBJ whole genome shotgun (WGS) entry which is preliminary data.</text>
</comment>
<dbReference type="OrthoDB" id="9776116at2"/>
<gene>
    <name evidence="2" type="ORF">FJQ54_03600</name>
</gene>
<dbReference type="Proteomes" id="UP000319897">
    <property type="component" value="Unassembled WGS sequence"/>
</dbReference>
<sequence>MLVALLALCDWAWAPAQSQLALALDHPPGVDVGAPLRLGVTARFDRNPPRAIELSTDRDPLLEQSGGRARADFTGDEAAATFDMRASGRGTALLRQLWSRWHGPLGLMWRQRRDDVEAGIAILPDMAPTRREAAAAMSAQHFGQRRQNRRGEGGEYEALTEFRAGMSRRAIDWKHSARATRLVAREYRIERNQQLLLVIDSGRAMSEPMDGVARVDRAVAAAMQIAYAALRDGDQVGFHAFDSRPRVQLPPVSGPRAFTAIRHAAASVACSDREANHVFGLTSIAGKLGQRATLLIFTEFTDMAAAELMLGAVTPLLRKHLLLFVLQKDAELEAVAARPPHEIDDISRAVAAGALLDERRLVIARLRRMGAEVVEAPAGEAGTRAIERYLQLKQRGRV</sequence>
<proteinExistence type="predicted"/>
<dbReference type="PANTHER" id="PTHR33608">
    <property type="entry name" value="BLL2464 PROTEIN"/>
    <property type="match status" value="1"/>
</dbReference>
<protein>
    <submittedName>
        <fullName evidence="2">DUF58 domain-containing protein</fullName>
    </submittedName>
</protein>
<keyword evidence="3" id="KW-1185">Reference proteome</keyword>
<evidence type="ECO:0000313" key="2">
    <source>
        <dbReference type="EMBL" id="TPE63936.1"/>
    </source>
</evidence>
<evidence type="ECO:0000259" key="1">
    <source>
        <dbReference type="Pfam" id="PF01882"/>
    </source>
</evidence>
<dbReference type="Pfam" id="PF01882">
    <property type="entry name" value="DUF58"/>
    <property type="match status" value="1"/>
</dbReference>
<feature type="domain" description="DUF58" evidence="1">
    <location>
        <begin position="161"/>
        <end position="303"/>
    </location>
</feature>
<accession>A0A501XTN8</accession>
<organism evidence="2 3">
    <name type="scientific">Sandaracinobacter neustonicus</name>
    <dbReference type="NCBI Taxonomy" id="1715348"/>
    <lineage>
        <taxon>Bacteria</taxon>
        <taxon>Pseudomonadati</taxon>
        <taxon>Pseudomonadota</taxon>
        <taxon>Alphaproteobacteria</taxon>
        <taxon>Sphingomonadales</taxon>
        <taxon>Sphingosinicellaceae</taxon>
        <taxon>Sandaracinobacter</taxon>
    </lineage>
</organism>
<dbReference type="InterPro" id="IPR002881">
    <property type="entry name" value="DUF58"/>
</dbReference>
<name>A0A501XTN8_9SPHN</name>
<evidence type="ECO:0000313" key="3">
    <source>
        <dbReference type="Proteomes" id="UP000319897"/>
    </source>
</evidence>
<dbReference type="AlphaFoldDB" id="A0A501XTN8"/>